<feature type="region of interest" description="Disordered" evidence="1">
    <location>
        <begin position="79"/>
        <end position="118"/>
    </location>
</feature>
<sequence length="118" mass="11925">MIPSPPTPDQLVSSVLIDSLVAELIATGLVQGEDLAERIDRFAEGYEPASQQILKAFARSLRAQAGPMLTVIDGGLGGAGALPAAPVESENHPRSVGCDPAPPSASPTVSGDGTPEPG</sequence>
<evidence type="ECO:0000256" key="1">
    <source>
        <dbReference type="SAM" id="MobiDB-lite"/>
    </source>
</evidence>
<organism evidence="2 3">
    <name type="scientific">Brevundimonas goettingensis</name>
    <dbReference type="NCBI Taxonomy" id="2774190"/>
    <lineage>
        <taxon>Bacteria</taxon>
        <taxon>Pseudomonadati</taxon>
        <taxon>Pseudomonadota</taxon>
        <taxon>Alphaproteobacteria</taxon>
        <taxon>Caulobacterales</taxon>
        <taxon>Caulobacteraceae</taxon>
        <taxon>Brevundimonas</taxon>
    </lineage>
</organism>
<proteinExistence type="predicted"/>
<dbReference type="EMBL" id="CP062222">
    <property type="protein sequence ID" value="QTC90281.1"/>
    <property type="molecule type" value="Genomic_DNA"/>
</dbReference>
<gene>
    <name evidence="2" type="ORF">IFJ75_13465</name>
</gene>
<evidence type="ECO:0000313" key="3">
    <source>
        <dbReference type="Proteomes" id="UP000663918"/>
    </source>
</evidence>
<keyword evidence="3" id="KW-1185">Reference proteome</keyword>
<dbReference type="Proteomes" id="UP000663918">
    <property type="component" value="Chromosome"/>
</dbReference>
<name>A0A975GUK9_9CAUL</name>
<accession>A0A975GUK9</accession>
<dbReference type="AlphaFoldDB" id="A0A975GUK9"/>
<evidence type="ECO:0000313" key="2">
    <source>
        <dbReference type="EMBL" id="QTC90281.1"/>
    </source>
</evidence>
<reference evidence="2" key="1">
    <citation type="submission" date="2020-09" db="EMBL/GenBank/DDBJ databases">
        <title>Brevundimonas sp. LVF2 isolated from a puddle in Goettingen, Germany.</title>
        <authorList>
            <person name="Friedrich I."/>
            <person name="Klassen A."/>
            <person name="Hannes N."/>
            <person name="Schneider D."/>
            <person name="Hertel R."/>
            <person name="Daniel R."/>
        </authorList>
    </citation>
    <scope>NUCLEOTIDE SEQUENCE</scope>
    <source>
        <strain evidence="2">LVF2</strain>
    </source>
</reference>
<dbReference type="KEGG" id="bgoe:IFJ75_13465"/>
<protein>
    <submittedName>
        <fullName evidence="2">Uncharacterized protein</fullName>
    </submittedName>
</protein>